<comment type="caution">
    <text evidence="2">The sequence shown here is derived from an EMBL/GenBank/DDBJ whole genome shotgun (WGS) entry which is preliminary data.</text>
</comment>
<evidence type="ECO:0000256" key="1">
    <source>
        <dbReference type="ARBA" id="ARBA00006484"/>
    </source>
</evidence>
<dbReference type="PANTHER" id="PTHR42879:SF6">
    <property type="entry name" value="NADPH-DEPENDENT REDUCTASE BACG"/>
    <property type="match status" value="1"/>
</dbReference>
<evidence type="ECO:0008006" key="3">
    <source>
        <dbReference type="Google" id="ProtNLM"/>
    </source>
</evidence>
<dbReference type="PRINTS" id="PR00080">
    <property type="entry name" value="SDRFAMILY"/>
</dbReference>
<name>A0A0F9H9T3_9ZZZZ</name>
<dbReference type="PANTHER" id="PTHR42879">
    <property type="entry name" value="3-OXOACYL-(ACYL-CARRIER-PROTEIN) REDUCTASE"/>
    <property type="match status" value="1"/>
</dbReference>
<protein>
    <recommendedName>
        <fullName evidence="3">3-oxoacyl-ACP reductase</fullName>
    </recommendedName>
</protein>
<dbReference type="EMBL" id="LAZR01025438">
    <property type="protein sequence ID" value="KKL71917.1"/>
    <property type="molecule type" value="Genomic_DNA"/>
</dbReference>
<evidence type="ECO:0000313" key="2">
    <source>
        <dbReference type="EMBL" id="KKL71917.1"/>
    </source>
</evidence>
<gene>
    <name evidence="2" type="ORF">LCGC14_2090130</name>
</gene>
<proteinExistence type="inferred from homology"/>
<sequence>ARTIRRETDAEVFSLVCDMSRYEDIKRVVQETVNTFDRLDIVVNNAGGPRTGTFDEMDETDWLNAINQNLMSAIRTTREALPYLRRSGGGRVINITSIAVKQPIDRLILSNTARLGVVGMAKTLSRELAPEGVTVNNVCPGNIATERLISLIEERAQGEGMAMEEAIEIEERRVPMGHLGDPEDIANLVVFLASTKARYITGTTIQVDGGSTVAVF</sequence>
<dbReference type="InterPro" id="IPR002347">
    <property type="entry name" value="SDR_fam"/>
</dbReference>
<reference evidence="2" key="1">
    <citation type="journal article" date="2015" name="Nature">
        <title>Complex archaea that bridge the gap between prokaryotes and eukaryotes.</title>
        <authorList>
            <person name="Spang A."/>
            <person name="Saw J.H."/>
            <person name="Jorgensen S.L."/>
            <person name="Zaremba-Niedzwiedzka K."/>
            <person name="Martijn J."/>
            <person name="Lind A.E."/>
            <person name="van Eijk R."/>
            <person name="Schleper C."/>
            <person name="Guy L."/>
            <person name="Ettema T.J."/>
        </authorList>
    </citation>
    <scope>NUCLEOTIDE SEQUENCE</scope>
</reference>
<dbReference type="Gene3D" id="3.40.50.720">
    <property type="entry name" value="NAD(P)-binding Rossmann-like Domain"/>
    <property type="match status" value="1"/>
</dbReference>
<dbReference type="SUPFAM" id="SSF51735">
    <property type="entry name" value="NAD(P)-binding Rossmann-fold domains"/>
    <property type="match status" value="1"/>
</dbReference>
<organism evidence="2">
    <name type="scientific">marine sediment metagenome</name>
    <dbReference type="NCBI Taxonomy" id="412755"/>
    <lineage>
        <taxon>unclassified sequences</taxon>
        <taxon>metagenomes</taxon>
        <taxon>ecological metagenomes</taxon>
    </lineage>
</organism>
<dbReference type="PRINTS" id="PR00081">
    <property type="entry name" value="GDHRDH"/>
</dbReference>
<accession>A0A0F9H9T3</accession>
<dbReference type="FunFam" id="3.40.50.720:FF:000084">
    <property type="entry name" value="Short-chain dehydrogenase reductase"/>
    <property type="match status" value="1"/>
</dbReference>
<dbReference type="InterPro" id="IPR050259">
    <property type="entry name" value="SDR"/>
</dbReference>
<feature type="non-terminal residue" evidence="2">
    <location>
        <position position="1"/>
    </location>
</feature>
<dbReference type="Pfam" id="PF13561">
    <property type="entry name" value="adh_short_C2"/>
    <property type="match status" value="1"/>
</dbReference>
<comment type="similarity">
    <text evidence="1">Belongs to the short-chain dehydrogenases/reductases (SDR) family.</text>
</comment>
<dbReference type="AlphaFoldDB" id="A0A0F9H9T3"/>
<dbReference type="InterPro" id="IPR036291">
    <property type="entry name" value="NAD(P)-bd_dom_sf"/>
</dbReference>